<feature type="domain" description="Fido" evidence="3">
    <location>
        <begin position="98"/>
        <end position="240"/>
    </location>
</feature>
<feature type="binding site" evidence="2">
    <location>
        <begin position="220"/>
        <end position="221"/>
    </location>
    <ligand>
        <name>ATP</name>
        <dbReference type="ChEBI" id="CHEBI:30616"/>
    </ligand>
</feature>
<dbReference type="InterPro" id="IPR040198">
    <property type="entry name" value="Fido_containing"/>
</dbReference>
<accession>A0A0G1U2T4</accession>
<protein>
    <submittedName>
        <fullName evidence="4">Fic family protein</fullName>
    </submittedName>
</protein>
<dbReference type="PANTHER" id="PTHR13504">
    <property type="entry name" value="FIDO DOMAIN-CONTAINING PROTEIN DDB_G0283145"/>
    <property type="match status" value="1"/>
</dbReference>
<reference evidence="4 5" key="1">
    <citation type="journal article" date="2015" name="Nature">
        <title>rRNA introns, odd ribosomes, and small enigmatic genomes across a large radiation of phyla.</title>
        <authorList>
            <person name="Brown C.T."/>
            <person name="Hug L.A."/>
            <person name="Thomas B.C."/>
            <person name="Sharon I."/>
            <person name="Castelle C.J."/>
            <person name="Singh A."/>
            <person name="Wilkins M.J."/>
            <person name="Williams K.H."/>
            <person name="Banfield J.F."/>
        </authorList>
    </citation>
    <scope>NUCLEOTIDE SEQUENCE [LARGE SCALE GENOMIC DNA]</scope>
</reference>
<dbReference type="PROSITE" id="PS51459">
    <property type="entry name" value="FIDO"/>
    <property type="match status" value="1"/>
</dbReference>
<evidence type="ECO:0000256" key="2">
    <source>
        <dbReference type="PIRSR" id="PIRSR640198-2"/>
    </source>
</evidence>
<keyword evidence="2" id="KW-0067">ATP-binding</keyword>
<sequence>MKFPPIFSLTPAIKQLLYELDVLKAGYELHPVPVEQAVNLRRASLLKSSLFSARIEGNPLELVDVDDIRKDNQNTHTLEVSNLVFAYEQLSGIAEQEVTIDALKKLHALVERLLSGDAGHLRQEESAIYNQAGVAVYLTPAPQNIHTLLKALCAYVNTTKDHPSATAGVAHIWFEKIHPFMDGNGRVGRLLSAYILKRGGYDFGGLVPFEQYLDEHRGDYYYFLALDRHDVTEFVEFYLSALLSQAKVSLKAAHEPTKPDKFAHLLPRRAEIMRMIEDHRVVSFDFLARRFRAIPTRTLHHDLSQLIKVGLVQKMGSTRGASYTIRV</sequence>
<dbReference type="Proteomes" id="UP000034739">
    <property type="component" value="Unassembled WGS sequence"/>
</dbReference>
<comment type="caution">
    <text evidence="4">The sequence shown here is derived from an EMBL/GenBank/DDBJ whole genome shotgun (WGS) entry which is preliminary data.</text>
</comment>
<dbReference type="Pfam" id="PF02661">
    <property type="entry name" value="Fic"/>
    <property type="match status" value="1"/>
</dbReference>
<dbReference type="InterPro" id="IPR003812">
    <property type="entry name" value="Fido"/>
</dbReference>
<organism evidence="4 5">
    <name type="scientific">Candidatus Gottesmanbacteria bacterium GW2011_GWA2_47_9</name>
    <dbReference type="NCBI Taxonomy" id="1618445"/>
    <lineage>
        <taxon>Bacteria</taxon>
        <taxon>Candidatus Gottesmaniibacteriota</taxon>
    </lineage>
</organism>
<gene>
    <name evidence="4" type="ORF">UY16_C0008G0013</name>
</gene>
<feature type="active site" evidence="1">
    <location>
        <position position="178"/>
    </location>
</feature>
<name>A0A0G1U2T4_9BACT</name>
<dbReference type="GO" id="GO:0005524">
    <property type="term" value="F:ATP binding"/>
    <property type="evidence" value="ECO:0007669"/>
    <property type="project" value="UniProtKB-KW"/>
</dbReference>
<proteinExistence type="predicted"/>
<evidence type="ECO:0000313" key="5">
    <source>
        <dbReference type="Proteomes" id="UP000034739"/>
    </source>
</evidence>
<evidence type="ECO:0000256" key="1">
    <source>
        <dbReference type="PIRSR" id="PIRSR640198-1"/>
    </source>
</evidence>
<evidence type="ECO:0000313" key="4">
    <source>
        <dbReference type="EMBL" id="KKU88366.1"/>
    </source>
</evidence>
<feature type="binding site" evidence="2">
    <location>
        <begin position="182"/>
        <end position="189"/>
    </location>
    <ligand>
        <name>ATP</name>
        <dbReference type="ChEBI" id="CHEBI:30616"/>
    </ligand>
</feature>
<dbReference type="SUPFAM" id="SSF140931">
    <property type="entry name" value="Fic-like"/>
    <property type="match status" value="1"/>
</dbReference>
<dbReference type="InterPro" id="IPR036597">
    <property type="entry name" value="Fido-like_dom_sf"/>
</dbReference>
<dbReference type="Gene3D" id="1.10.3290.10">
    <property type="entry name" value="Fido-like domain"/>
    <property type="match status" value="1"/>
</dbReference>
<evidence type="ECO:0000259" key="3">
    <source>
        <dbReference type="PROSITE" id="PS51459"/>
    </source>
</evidence>
<dbReference type="EMBL" id="LCOY01000008">
    <property type="protein sequence ID" value="KKU88366.1"/>
    <property type="molecule type" value="Genomic_DNA"/>
</dbReference>
<keyword evidence="2" id="KW-0547">Nucleotide-binding</keyword>
<dbReference type="AlphaFoldDB" id="A0A0G1U2T4"/>
<dbReference type="PANTHER" id="PTHR13504:SF38">
    <property type="entry name" value="FIDO DOMAIN-CONTAINING PROTEIN"/>
    <property type="match status" value="1"/>
</dbReference>